<dbReference type="Gene3D" id="1.25.40.20">
    <property type="entry name" value="Ankyrin repeat-containing domain"/>
    <property type="match status" value="2"/>
</dbReference>
<dbReference type="AlphaFoldDB" id="A0A0D7B469"/>
<dbReference type="InterPro" id="IPR036770">
    <property type="entry name" value="Ankyrin_rpt-contain_sf"/>
</dbReference>
<feature type="repeat" description="ANK" evidence="1">
    <location>
        <begin position="68"/>
        <end position="100"/>
    </location>
</feature>
<dbReference type="InterPro" id="IPR039323">
    <property type="entry name" value="ANKRD_45/46/60"/>
</dbReference>
<dbReference type="SMART" id="SM00248">
    <property type="entry name" value="ANK"/>
    <property type="match status" value="2"/>
</dbReference>
<dbReference type="Proteomes" id="UP000054007">
    <property type="component" value="Unassembled WGS sequence"/>
</dbReference>
<evidence type="ECO:0000313" key="3">
    <source>
        <dbReference type="Proteomes" id="UP000054007"/>
    </source>
</evidence>
<reference evidence="2 3" key="1">
    <citation type="journal article" date="2015" name="Fungal Genet. Biol.">
        <title>Evolution of novel wood decay mechanisms in Agaricales revealed by the genome sequences of Fistulina hepatica and Cylindrobasidium torrendii.</title>
        <authorList>
            <person name="Floudas D."/>
            <person name="Held B.W."/>
            <person name="Riley R."/>
            <person name="Nagy L.G."/>
            <person name="Koehler G."/>
            <person name="Ransdell A.S."/>
            <person name="Younus H."/>
            <person name="Chow J."/>
            <person name="Chiniquy J."/>
            <person name="Lipzen A."/>
            <person name="Tritt A."/>
            <person name="Sun H."/>
            <person name="Haridas S."/>
            <person name="LaButti K."/>
            <person name="Ohm R.A."/>
            <person name="Kues U."/>
            <person name="Blanchette R.A."/>
            <person name="Grigoriev I.V."/>
            <person name="Minto R.E."/>
            <person name="Hibbett D.S."/>
        </authorList>
    </citation>
    <scope>NUCLEOTIDE SEQUENCE [LARGE SCALE GENOMIC DNA]</scope>
    <source>
        <strain evidence="2 3">FP15055 ss-10</strain>
    </source>
</reference>
<accession>A0A0D7B469</accession>
<dbReference type="PROSITE" id="PS50088">
    <property type="entry name" value="ANK_REPEAT"/>
    <property type="match status" value="2"/>
</dbReference>
<dbReference type="PROSITE" id="PS50297">
    <property type="entry name" value="ANK_REP_REGION"/>
    <property type="match status" value="2"/>
</dbReference>
<sequence length="133" mass="14029">MSLSIHSAAQTNQIGLARALLAENGPAIANARDVDERTPLHWAASSGSLEIARMLIDNKASTDAADNSGWTPLHIACSAGQDEVVLELVGAGADVNSKNDKGLTPLCVQLAFLGKAFSDLLQVITQHRKLDSR</sequence>
<proteinExistence type="predicted"/>
<dbReference type="OrthoDB" id="539213at2759"/>
<name>A0A0D7B469_9AGAR</name>
<evidence type="ECO:0000313" key="2">
    <source>
        <dbReference type="EMBL" id="KIY65010.1"/>
    </source>
</evidence>
<dbReference type="SUPFAM" id="SSF48403">
    <property type="entry name" value="Ankyrin repeat"/>
    <property type="match status" value="1"/>
</dbReference>
<dbReference type="Pfam" id="PF12796">
    <property type="entry name" value="Ank_2"/>
    <property type="match status" value="1"/>
</dbReference>
<keyword evidence="3" id="KW-1185">Reference proteome</keyword>
<keyword evidence="1" id="KW-0040">ANK repeat</keyword>
<dbReference type="InterPro" id="IPR002110">
    <property type="entry name" value="Ankyrin_rpt"/>
</dbReference>
<organism evidence="2 3">
    <name type="scientific">Cylindrobasidium torrendii FP15055 ss-10</name>
    <dbReference type="NCBI Taxonomy" id="1314674"/>
    <lineage>
        <taxon>Eukaryota</taxon>
        <taxon>Fungi</taxon>
        <taxon>Dikarya</taxon>
        <taxon>Basidiomycota</taxon>
        <taxon>Agaricomycotina</taxon>
        <taxon>Agaricomycetes</taxon>
        <taxon>Agaricomycetidae</taxon>
        <taxon>Agaricales</taxon>
        <taxon>Marasmiineae</taxon>
        <taxon>Physalacriaceae</taxon>
        <taxon>Cylindrobasidium</taxon>
    </lineage>
</organism>
<feature type="repeat" description="ANK" evidence="1">
    <location>
        <begin position="35"/>
        <end position="67"/>
    </location>
</feature>
<dbReference type="PRINTS" id="PR01415">
    <property type="entry name" value="ANKYRIN"/>
</dbReference>
<dbReference type="STRING" id="1314674.A0A0D7B469"/>
<gene>
    <name evidence="2" type="ORF">CYLTODRAFT_77024</name>
</gene>
<evidence type="ECO:0000256" key="1">
    <source>
        <dbReference type="PROSITE-ProRule" id="PRU00023"/>
    </source>
</evidence>
<protein>
    <submittedName>
        <fullName evidence="2">Ankyrin</fullName>
    </submittedName>
</protein>
<dbReference type="EMBL" id="KN880608">
    <property type="protein sequence ID" value="KIY65010.1"/>
    <property type="molecule type" value="Genomic_DNA"/>
</dbReference>
<dbReference type="PANTHER" id="PTHR22677:SF4">
    <property type="entry name" value="USHER SYNDROME TYPE-1G PROTEIN-LIKE PROTEIN"/>
    <property type="match status" value="1"/>
</dbReference>
<dbReference type="PANTHER" id="PTHR22677">
    <property type="entry name" value="ANKYRIN REPEAT DOMAIN-CONTAINING PROTEIN 60"/>
    <property type="match status" value="1"/>
</dbReference>